<evidence type="ECO:0000313" key="4">
    <source>
        <dbReference type="Proteomes" id="UP001476807"/>
    </source>
</evidence>
<reference evidence="3 4" key="1">
    <citation type="submission" date="2024-06" db="EMBL/GenBank/DDBJ databases">
        <title>Pontibacter populi HYL7-15.</title>
        <authorList>
            <person name="Kim M.K."/>
        </authorList>
    </citation>
    <scope>NUCLEOTIDE SEQUENCE [LARGE SCALE GENOMIC DNA]</scope>
    <source>
        <strain evidence="3 4">HYL7-15</strain>
    </source>
</reference>
<feature type="transmembrane region" description="Helical" evidence="1">
    <location>
        <begin position="58"/>
        <end position="81"/>
    </location>
</feature>
<organism evidence="3 4">
    <name type="scientific">Pontibacter populi</name>
    <dbReference type="NCBI Taxonomy" id="890055"/>
    <lineage>
        <taxon>Bacteria</taxon>
        <taxon>Pseudomonadati</taxon>
        <taxon>Bacteroidota</taxon>
        <taxon>Cytophagia</taxon>
        <taxon>Cytophagales</taxon>
        <taxon>Hymenobacteraceae</taxon>
        <taxon>Pontibacter</taxon>
    </lineage>
</organism>
<dbReference type="GO" id="GO:0034220">
    <property type="term" value="P:monoatomic ion transmembrane transport"/>
    <property type="evidence" value="ECO:0007669"/>
    <property type="project" value="UniProtKB-KW"/>
</dbReference>
<evidence type="ECO:0000259" key="2">
    <source>
        <dbReference type="Pfam" id="PF07885"/>
    </source>
</evidence>
<dbReference type="Gene3D" id="1.10.287.70">
    <property type="match status" value="1"/>
</dbReference>
<evidence type="ECO:0000256" key="1">
    <source>
        <dbReference type="SAM" id="Phobius"/>
    </source>
</evidence>
<keyword evidence="3" id="KW-0813">Transport</keyword>
<keyword evidence="3" id="KW-0406">Ion transport</keyword>
<keyword evidence="4" id="KW-1185">Reference proteome</keyword>
<keyword evidence="3" id="KW-0407">Ion channel</keyword>
<dbReference type="InterPro" id="IPR013099">
    <property type="entry name" value="K_chnl_dom"/>
</dbReference>
<keyword evidence="1" id="KW-0812">Transmembrane</keyword>
<comment type="caution">
    <text evidence="3">The sequence shown here is derived from an EMBL/GenBank/DDBJ whole genome shotgun (WGS) entry which is preliminary data.</text>
</comment>
<feature type="transmembrane region" description="Helical" evidence="1">
    <location>
        <begin position="6"/>
        <end position="26"/>
    </location>
</feature>
<feature type="domain" description="Potassium channel" evidence="2">
    <location>
        <begin position="87"/>
        <end position="156"/>
    </location>
</feature>
<dbReference type="EMBL" id="JBEOKT010000024">
    <property type="protein sequence ID" value="MER2999426.1"/>
    <property type="molecule type" value="Genomic_DNA"/>
</dbReference>
<feature type="transmembrane region" description="Helical" evidence="1">
    <location>
        <begin position="132"/>
        <end position="159"/>
    </location>
</feature>
<sequence>MHYILLTAGGGILILLTIYDLLYTTLSSRGAGPVSNIISKGIWYFSKKLSKLFRSQSMLSWVGIAIICATVGSWVIMLWAGNALIFIADPMAVVKSETNQPADTFERIYYTGYSLSTMGNGDFIGGSDLWKIYASVISFTGLIFITIAITYMVPVLSAVTTRRSLSIRMASMGHSAQALLINNWNGKDFKMLNSQFDGLEEQLAQQGQMHLAYPVLFYYHHIKKENSLLLNIVVLDEAISTLYLYIEEDKRPDQEYLLPLRKALTSYIETIGSTFVQASEEKAPPLDISELIKVGIPIVQPSNETIEQLAYRRSCLKTIIDKTGWEWEDLTRPAFDKKLDLPGLI</sequence>
<keyword evidence="1" id="KW-0472">Membrane</keyword>
<dbReference type="RefSeq" id="WP_350414218.1">
    <property type="nucleotide sequence ID" value="NZ_JBEOKT010000024.1"/>
</dbReference>
<dbReference type="SUPFAM" id="SSF81324">
    <property type="entry name" value="Voltage-gated potassium channels"/>
    <property type="match status" value="1"/>
</dbReference>
<gene>
    <name evidence="3" type="ORF">ABS362_17885</name>
</gene>
<protein>
    <submittedName>
        <fullName evidence="3">Potassium channel family protein</fullName>
    </submittedName>
</protein>
<proteinExistence type="predicted"/>
<keyword evidence="1" id="KW-1133">Transmembrane helix</keyword>
<name>A0ABV1RYF5_9BACT</name>
<accession>A0ABV1RYF5</accession>
<evidence type="ECO:0000313" key="3">
    <source>
        <dbReference type="EMBL" id="MER2999426.1"/>
    </source>
</evidence>
<dbReference type="Proteomes" id="UP001476807">
    <property type="component" value="Unassembled WGS sequence"/>
</dbReference>
<dbReference type="Pfam" id="PF07885">
    <property type="entry name" value="Ion_trans_2"/>
    <property type="match status" value="1"/>
</dbReference>